<dbReference type="OrthoDB" id="48766at2"/>
<organism evidence="2 3">
    <name type="scientific">Haloplasma contractile SSD-17B</name>
    <dbReference type="NCBI Taxonomy" id="1033810"/>
    <lineage>
        <taxon>Bacteria</taxon>
        <taxon>Bacillati</taxon>
        <taxon>Mycoplasmatota</taxon>
        <taxon>Mollicutes</taxon>
        <taxon>Haloplasmatales</taxon>
        <taxon>Haloplasmataceae</taxon>
        <taxon>Haloplasma</taxon>
    </lineage>
</organism>
<comment type="caution">
    <text evidence="2">The sequence shown here is derived from an EMBL/GenBank/DDBJ whole genome shotgun (WGS) entry which is preliminary data.</text>
</comment>
<dbReference type="InParanoid" id="U2EES9"/>
<dbReference type="Proteomes" id="UP000005707">
    <property type="component" value="Unassembled WGS sequence"/>
</dbReference>
<dbReference type="EMBL" id="AFNU02000001">
    <property type="protein sequence ID" value="ERJ13463.1"/>
    <property type="molecule type" value="Genomic_DNA"/>
</dbReference>
<dbReference type="AlphaFoldDB" id="U2EES9"/>
<sequence>MAATKDFYAKKLMILFNEGELNGEAIIKRKTINNINEASTADQLYSVAQEIIGLQLYPAIDIYVDEDYLVRDTTIQ</sequence>
<dbReference type="InterPro" id="IPR012454">
    <property type="entry name" value="DUF1659"/>
</dbReference>
<proteinExistence type="predicted"/>
<evidence type="ECO:0000313" key="2">
    <source>
        <dbReference type="EMBL" id="ERJ13463.1"/>
    </source>
</evidence>
<reference evidence="2 3" key="1">
    <citation type="journal article" date="2011" name="J. Bacteriol.">
        <title>Genome sequence of Haloplasma contractile, an unusual contractile bacterium from a deep-sea anoxic brine lake.</title>
        <authorList>
            <person name="Antunes A."/>
            <person name="Alam I."/>
            <person name="El Dorry H."/>
            <person name="Siam R."/>
            <person name="Robertson A."/>
            <person name="Bajic V.B."/>
            <person name="Stingl U."/>
        </authorList>
    </citation>
    <scope>NUCLEOTIDE SEQUENCE [LARGE SCALE GENOMIC DNA]</scope>
    <source>
        <strain evidence="2 3">SSD-17B</strain>
    </source>
</reference>
<evidence type="ECO:0000313" key="3">
    <source>
        <dbReference type="Proteomes" id="UP000005707"/>
    </source>
</evidence>
<dbReference type="STRING" id="1033810.HLPCO_000114"/>
<keyword evidence="3" id="KW-1185">Reference proteome</keyword>
<name>U2EES9_9MOLU</name>
<accession>U2EES9</accession>
<protein>
    <recommendedName>
        <fullName evidence="1">DUF1659 domain-containing protein</fullName>
    </recommendedName>
</protein>
<gene>
    <name evidence="2" type="ORF">HLPCO_000114</name>
</gene>
<evidence type="ECO:0000259" key="1">
    <source>
        <dbReference type="Pfam" id="PF07872"/>
    </source>
</evidence>
<reference evidence="2 3" key="2">
    <citation type="journal article" date="2013" name="PLoS ONE">
        <title>INDIGO - INtegrated Data Warehouse of MIcrobial GenOmes with Examples from the Red Sea Extremophiles.</title>
        <authorList>
            <person name="Alam I."/>
            <person name="Antunes A."/>
            <person name="Kamau A.A."/>
            <person name="Ba Alawi W."/>
            <person name="Kalkatawi M."/>
            <person name="Stingl U."/>
            <person name="Bajic V.B."/>
        </authorList>
    </citation>
    <scope>NUCLEOTIDE SEQUENCE [LARGE SCALE GENOMIC DNA]</scope>
    <source>
        <strain evidence="2 3">SSD-17B</strain>
    </source>
</reference>
<dbReference type="Pfam" id="PF07872">
    <property type="entry name" value="DUF1659"/>
    <property type="match status" value="1"/>
</dbReference>
<feature type="domain" description="DUF1659" evidence="1">
    <location>
        <begin position="2"/>
        <end position="70"/>
    </location>
</feature>
<dbReference type="RefSeq" id="WP_008826431.1">
    <property type="nucleotide sequence ID" value="NZ_AFNU02000001.1"/>
</dbReference>